<dbReference type="SMART" id="SM00421">
    <property type="entry name" value="HTH_LUXR"/>
    <property type="match status" value="1"/>
</dbReference>
<dbReference type="GO" id="GO:0003677">
    <property type="term" value="F:DNA binding"/>
    <property type="evidence" value="ECO:0007669"/>
    <property type="project" value="UniProtKB-KW"/>
</dbReference>
<dbReference type="PROSITE" id="PS50043">
    <property type="entry name" value="HTH_LUXR_2"/>
    <property type="match status" value="1"/>
</dbReference>
<sequence length="245" mass="27736">MLSELSQFVEDLSSAETMQQLRESVDSAIQWLGFSSFNISLDKRAVVEFMENPTLTTWADSDLKQYLRDSWVDRDPLLSQIYREDSAFLWHVEDWRDHEDYYHYISSFGLCGGISIPLHRAPGRRGAMILMSKSEKPLTLDTLMGAKILAHMVMARATNLSGKPSGSAAKRHRLGLLSQRQREILHWVAQGKTNREIAMIIGSTRRTIDYHMQEILSKLEVPSRTTAVVAVLGADPPGSPSRRHP</sequence>
<organism evidence="5 6">
    <name type="scientific">Cereibacter changlensis</name>
    <dbReference type="NCBI Taxonomy" id="402884"/>
    <lineage>
        <taxon>Bacteria</taxon>
        <taxon>Pseudomonadati</taxon>
        <taxon>Pseudomonadota</taxon>
        <taxon>Alphaproteobacteria</taxon>
        <taxon>Rhodobacterales</taxon>
        <taxon>Paracoccaceae</taxon>
        <taxon>Cereibacter</taxon>
    </lineage>
</organism>
<evidence type="ECO:0000256" key="2">
    <source>
        <dbReference type="ARBA" id="ARBA00023125"/>
    </source>
</evidence>
<comment type="caution">
    <text evidence="5">The sequence shown here is derived from an EMBL/GenBank/DDBJ whole genome shotgun (WGS) entry which is preliminary data.</text>
</comment>
<dbReference type="SUPFAM" id="SSF75516">
    <property type="entry name" value="Pheromone-binding domain of LuxR-like quorum-sensing transcription factors"/>
    <property type="match status" value="1"/>
</dbReference>
<dbReference type="InterPro" id="IPR005143">
    <property type="entry name" value="TF_LuxR_autoind-bd_dom"/>
</dbReference>
<dbReference type="InterPro" id="IPR036693">
    <property type="entry name" value="TF_LuxR_autoind-bd_dom_sf"/>
</dbReference>
<dbReference type="CDD" id="cd06170">
    <property type="entry name" value="LuxR_C_like"/>
    <property type="match status" value="1"/>
</dbReference>
<accession>A0A4U0YZ31</accession>
<keyword evidence="3" id="KW-0804">Transcription</keyword>
<dbReference type="EMBL" id="SWAU01000010">
    <property type="protein sequence ID" value="TKA98152.1"/>
    <property type="molecule type" value="Genomic_DNA"/>
</dbReference>
<dbReference type="AlphaFoldDB" id="A0A4U0YZ31"/>
<dbReference type="PANTHER" id="PTHR44688">
    <property type="entry name" value="DNA-BINDING TRANSCRIPTIONAL ACTIVATOR DEVR_DOSR"/>
    <property type="match status" value="1"/>
</dbReference>
<gene>
    <name evidence="5" type="ORF">FAZ78_02350</name>
</gene>
<proteinExistence type="predicted"/>
<dbReference type="PANTHER" id="PTHR44688:SF16">
    <property type="entry name" value="DNA-BINDING TRANSCRIPTIONAL ACTIVATOR DEVR_DOSR"/>
    <property type="match status" value="1"/>
</dbReference>
<protein>
    <recommendedName>
        <fullName evidence="4">HTH luxR-type domain-containing protein</fullName>
    </recommendedName>
</protein>
<dbReference type="GO" id="GO:0006355">
    <property type="term" value="P:regulation of DNA-templated transcription"/>
    <property type="evidence" value="ECO:0007669"/>
    <property type="project" value="InterPro"/>
</dbReference>
<dbReference type="Gene3D" id="3.30.450.80">
    <property type="entry name" value="Transcription factor LuxR-like, autoinducer-binding domain"/>
    <property type="match status" value="1"/>
</dbReference>
<dbReference type="Pfam" id="PF00196">
    <property type="entry name" value="GerE"/>
    <property type="match status" value="1"/>
</dbReference>
<evidence type="ECO:0000256" key="1">
    <source>
        <dbReference type="ARBA" id="ARBA00023015"/>
    </source>
</evidence>
<evidence type="ECO:0000313" key="5">
    <source>
        <dbReference type="EMBL" id="TKA98152.1"/>
    </source>
</evidence>
<dbReference type="InterPro" id="IPR036388">
    <property type="entry name" value="WH-like_DNA-bd_sf"/>
</dbReference>
<feature type="domain" description="HTH luxR-type" evidence="4">
    <location>
        <begin position="170"/>
        <end position="235"/>
    </location>
</feature>
<keyword evidence="1" id="KW-0805">Transcription regulation</keyword>
<dbReference type="SUPFAM" id="SSF46894">
    <property type="entry name" value="C-terminal effector domain of the bipartite response regulators"/>
    <property type="match status" value="1"/>
</dbReference>
<evidence type="ECO:0000313" key="6">
    <source>
        <dbReference type="Proteomes" id="UP000306340"/>
    </source>
</evidence>
<dbReference type="InterPro" id="IPR016032">
    <property type="entry name" value="Sig_transdc_resp-reg_C-effctor"/>
</dbReference>
<reference evidence="5 6" key="1">
    <citation type="submission" date="2019-04" db="EMBL/GenBank/DDBJ databases">
        <title>Crypto-aerobic microbial life in anoxic (sulfidic) marine sediments.</title>
        <authorList>
            <person name="Bhattacharya S."/>
            <person name="Roy C."/>
            <person name="Mondal N."/>
            <person name="Sarkar J."/>
            <person name="Mandal S."/>
            <person name="Rameez M.J."/>
            <person name="Ghosh W."/>
        </authorList>
    </citation>
    <scope>NUCLEOTIDE SEQUENCE [LARGE SCALE GENOMIC DNA]</scope>
    <source>
        <strain evidence="5 6">SBBC</strain>
    </source>
</reference>
<name>A0A4U0YZ31_9RHOB</name>
<evidence type="ECO:0000256" key="3">
    <source>
        <dbReference type="ARBA" id="ARBA00023163"/>
    </source>
</evidence>
<dbReference type="InterPro" id="IPR000792">
    <property type="entry name" value="Tscrpt_reg_LuxR_C"/>
</dbReference>
<dbReference type="PRINTS" id="PR00038">
    <property type="entry name" value="HTHLUXR"/>
</dbReference>
<dbReference type="Proteomes" id="UP000306340">
    <property type="component" value="Unassembled WGS sequence"/>
</dbReference>
<dbReference type="Pfam" id="PF03472">
    <property type="entry name" value="Autoind_bind"/>
    <property type="match status" value="1"/>
</dbReference>
<keyword evidence="2" id="KW-0238">DNA-binding</keyword>
<dbReference type="Gene3D" id="1.10.10.10">
    <property type="entry name" value="Winged helix-like DNA-binding domain superfamily/Winged helix DNA-binding domain"/>
    <property type="match status" value="1"/>
</dbReference>
<evidence type="ECO:0000259" key="4">
    <source>
        <dbReference type="PROSITE" id="PS50043"/>
    </source>
</evidence>